<feature type="signal peptide" evidence="1">
    <location>
        <begin position="1"/>
        <end position="28"/>
    </location>
</feature>
<dbReference type="OrthoDB" id="178023at2"/>
<evidence type="ECO:0008006" key="4">
    <source>
        <dbReference type="Google" id="ProtNLM"/>
    </source>
</evidence>
<dbReference type="Pfam" id="PF07044">
    <property type="entry name" value="DUF1329"/>
    <property type="match status" value="1"/>
</dbReference>
<evidence type="ECO:0000313" key="3">
    <source>
        <dbReference type="Proteomes" id="UP000196027"/>
    </source>
</evidence>
<sequence length="458" mass="51878">MKPLNKLPIKSTRLVCFMALALSQTTLAAVSEQQAAQLGATLTPIGAEKSGNSDASIPAWTGGLNAAPSGYINGSHMIDPYASDQPVAEITAQNLEQYRDKLSPGQIGMFEHFPNTYRMKIYPTRRSASLPQSVYDNALYNATHAELVDNGNGLANYQGYIPFPIPENGLEVIWNHIARYRGMSSKRDIVQIITQRNGDYHIVKMNEEVVYPEQMEGMGDDGQNMLVFFKQSVTAPARLTGNVLLVHDTINQVSEPRKAWIYNAGQRRVRRAPQVAYDGPGTSSDGLRTSDNFDMYNGAPDRYDWKLIGKQEMYIPYNNYRLASEDVKYDEIVQPGHMNPDLIRYELHRVWRVEATLKDGTRHIYGKRTFFLDEDSWQISVVDHYDTRGALWRVSEAYAMQVYYANVPMKAAESYYDLTNKRYLVIGLQNEEDTPTQYGHVAKMVDFTPAAIRRSGRR</sequence>
<dbReference type="KEGG" id="ome:OLMES_4425"/>
<dbReference type="Gene3D" id="2.50.20.10">
    <property type="entry name" value="Lipoprotein localisation LolA/LolB/LppX"/>
    <property type="match status" value="1"/>
</dbReference>
<gene>
    <name evidence="2" type="ORF">OLMES_4425</name>
</gene>
<dbReference type="Proteomes" id="UP000196027">
    <property type="component" value="Chromosome"/>
</dbReference>
<dbReference type="CDD" id="cd16329">
    <property type="entry name" value="LolA_like"/>
    <property type="match status" value="1"/>
</dbReference>
<protein>
    <recommendedName>
        <fullName evidence="4">Outer membrane lipoprotein-sorting protein</fullName>
    </recommendedName>
</protein>
<dbReference type="InterPro" id="IPR010752">
    <property type="entry name" value="DUF1329"/>
</dbReference>
<keyword evidence="3" id="KW-1185">Reference proteome</keyword>
<evidence type="ECO:0000256" key="1">
    <source>
        <dbReference type="SAM" id="SignalP"/>
    </source>
</evidence>
<proteinExistence type="predicted"/>
<dbReference type="AlphaFoldDB" id="A0A1Y0ID91"/>
<dbReference type="RefSeq" id="WP_087463203.1">
    <property type="nucleotide sequence ID" value="NZ_CP021425.1"/>
</dbReference>
<organism evidence="2 3">
    <name type="scientific">Oleiphilus messinensis</name>
    <dbReference type="NCBI Taxonomy" id="141451"/>
    <lineage>
        <taxon>Bacteria</taxon>
        <taxon>Pseudomonadati</taxon>
        <taxon>Pseudomonadota</taxon>
        <taxon>Gammaproteobacteria</taxon>
        <taxon>Oceanospirillales</taxon>
        <taxon>Oleiphilaceae</taxon>
        <taxon>Oleiphilus</taxon>
    </lineage>
</organism>
<dbReference type="EMBL" id="CP021425">
    <property type="protein sequence ID" value="ARU58421.1"/>
    <property type="molecule type" value="Genomic_DNA"/>
</dbReference>
<reference evidence="2 3" key="1">
    <citation type="submission" date="2017-05" db="EMBL/GenBank/DDBJ databases">
        <title>Genomic insights into alkan degradation activity of Oleiphilus messinensis.</title>
        <authorList>
            <person name="Kozyavkin S.A."/>
            <person name="Slesarev A.I."/>
            <person name="Golyshin P.N."/>
            <person name="Korzhenkov A."/>
            <person name="Golyshina O.N."/>
            <person name="Toshchakov S.V."/>
        </authorList>
    </citation>
    <scope>NUCLEOTIDE SEQUENCE [LARGE SCALE GENOMIC DNA]</scope>
    <source>
        <strain evidence="2 3">ME102</strain>
    </source>
</reference>
<name>A0A1Y0ID91_9GAMM</name>
<evidence type="ECO:0000313" key="2">
    <source>
        <dbReference type="EMBL" id="ARU58421.1"/>
    </source>
</evidence>
<feature type="chain" id="PRO_5011010422" description="Outer membrane lipoprotein-sorting protein" evidence="1">
    <location>
        <begin position="29"/>
        <end position="458"/>
    </location>
</feature>
<keyword evidence="1" id="KW-0732">Signal</keyword>
<accession>A0A1Y0ID91</accession>